<accession>G3H0W3</accession>
<name>G3H0W3_CRIGR</name>
<reference evidence="2" key="1">
    <citation type="journal article" date="2011" name="Nat. Biotechnol.">
        <title>The genomic sequence of the Chinese hamster ovary (CHO)-K1 cell line.</title>
        <authorList>
            <person name="Xu X."/>
            <person name="Nagarajan H."/>
            <person name="Lewis N.E."/>
            <person name="Pan S."/>
            <person name="Cai Z."/>
            <person name="Liu X."/>
            <person name="Chen W."/>
            <person name="Xie M."/>
            <person name="Wang W."/>
            <person name="Hammond S."/>
            <person name="Andersen M.R."/>
            <person name="Neff N."/>
            <person name="Passarelli B."/>
            <person name="Koh W."/>
            <person name="Fan H.C."/>
            <person name="Wang J."/>
            <person name="Gui Y."/>
            <person name="Lee K.H."/>
            <person name="Betenbaugh M.J."/>
            <person name="Quake S.R."/>
            <person name="Famili I."/>
            <person name="Palsson B.O."/>
            <person name="Wang J."/>
        </authorList>
    </citation>
    <scope>NUCLEOTIDE SEQUENCE [LARGE SCALE GENOMIC DNA]</scope>
    <source>
        <strain evidence="2">CHO K1 cell line</strain>
    </source>
</reference>
<dbReference type="InParanoid" id="G3H0W3"/>
<organism evidence="1 2">
    <name type="scientific">Cricetulus griseus</name>
    <name type="common">Chinese hamster</name>
    <name type="synonym">Cricetulus barabensis griseus</name>
    <dbReference type="NCBI Taxonomy" id="10029"/>
    <lineage>
        <taxon>Eukaryota</taxon>
        <taxon>Metazoa</taxon>
        <taxon>Chordata</taxon>
        <taxon>Craniata</taxon>
        <taxon>Vertebrata</taxon>
        <taxon>Euteleostomi</taxon>
        <taxon>Mammalia</taxon>
        <taxon>Eutheria</taxon>
        <taxon>Euarchontoglires</taxon>
        <taxon>Glires</taxon>
        <taxon>Rodentia</taxon>
        <taxon>Myomorpha</taxon>
        <taxon>Muroidea</taxon>
        <taxon>Cricetidae</taxon>
        <taxon>Cricetinae</taxon>
        <taxon>Cricetulus</taxon>
    </lineage>
</organism>
<dbReference type="EMBL" id="JH000098">
    <property type="protein sequence ID" value="EGV97223.1"/>
    <property type="molecule type" value="Genomic_DNA"/>
</dbReference>
<sequence>MLITCDGLKSNYRTMQYLSTEKGFKSVNHFKEISLLYHIRLQPEADLVLCMD</sequence>
<evidence type="ECO:0000313" key="1">
    <source>
        <dbReference type="EMBL" id="EGV97223.1"/>
    </source>
</evidence>
<evidence type="ECO:0000313" key="2">
    <source>
        <dbReference type="Proteomes" id="UP000001075"/>
    </source>
</evidence>
<protein>
    <submittedName>
        <fullName evidence="1">Uncharacterized protein</fullName>
    </submittedName>
</protein>
<gene>
    <name evidence="1" type="ORF">I79_003783</name>
</gene>
<dbReference type="AlphaFoldDB" id="G3H0W3"/>
<proteinExistence type="predicted"/>
<dbReference type="Proteomes" id="UP000001075">
    <property type="component" value="Unassembled WGS sequence"/>
</dbReference>